<accession>A0A382DD57</accession>
<evidence type="ECO:0000313" key="1">
    <source>
        <dbReference type="EMBL" id="SVB36089.1"/>
    </source>
</evidence>
<protein>
    <recommendedName>
        <fullName evidence="2">JmjC domain-containing protein</fullName>
    </recommendedName>
</protein>
<dbReference type="InterPro" id="IPR012668">
    <property type="entry name" value="CHP02466"/>
</dbReference>
<dbReference type="Gene3D" id="2.60.120.620">
    <property type="entry name" value="q2cbj1_9rhob like domain"/>
    <property type="match status" value="1"/>
</dbReference>
<dbReference type="EMBL" id="UINC01038702">
    <property type="protein sequence ID" value="SVB36089.1"/>
    <property type="molecule type" value="Genomic_DNA"/>
</dbReference>
<reference evidence="1" key="1">
    <citation type="submission" date="2018-05" db="EMBL/GenBank/DDBJ databases">
        <authorList>
            <person name="Lanie J.A."/>
            <person name="Ng W.-L."/>
            <person name="Kazmierczak K.M."/>
            <person name="Andrzejewski T.M."/>
            <person name="Davidsen T.M."/>
            <person name="Wayne K.J."/>
            <person name="Tettelin H."/>
            <person name="Glass J.I."/>
            <person name="Rusch D."/>
            <person name="Podicherti R."/>
            <person name="Tsui H.-C.T."/>
            <person name="Winkler M.E."/>
        </authorList>
    </citation>
    <scope>NUCLEOTIDE SEQUENCE</scope>
</reference>
<dbReference type="AlphaFoldDB" id="A0A382DD57"/>
<proteinExistence type="predicted"/>
<evidence type="ECO:0008006" key="2">
    <source>
        <dbReference type="Google" id="ProtNLM"/>
    </source>
</evidence>
<gene>
    <name evidence="1" type="ORF">METZ01_LOCUS188943</name>
</gene>
<dbReference type="Pfam" id="PF13759">
    <property type="entry name" value="2OG-FeII_Oxy_5"/>
    <property type="match status" value="1"/>
</dbReference>
<name>A0A382DD57_9ZZZZ</name>
<sequence>MFYMSLNDSDIKDLLNLINDLSKHQDIKDKADASGQIIKGTRAKENQKNSIVDGEIYPIPPDFDHKNIINELLTNLTLTYAQIVNSHVEDDIALMDDSKALENLKQMGKEFTAQIQAVWYVKMKQGDFHILHEHSTSGATFSGAIYLNVPDIPWPQGSISWIPPGGRNTMYNGKWQIQPKVGDVFMWPAWLMHTVYPFQAEGERTMISFNSVVLNKDGEKVV</sequence>
<organism evidence="1">
    <name type="scientific">marine metagenome</name>
    <dbReference type="NCBI Taxonomy" id="408172"/>
    <lineage>
        <taxon>unclassified sequences</taxon>
        <taxon>metagenomes</taxon>
        <taxon>ecological metagenomes</taxon>
    </lineage>
</organism>